<evidence type="ECO:0000313" key="4">
    <source>
        <dbReference type="EMBL" id="GAX78118.1"/>
    </source>
</evidence>
<dbReference type="AlphaFoldDB" id="A0A250X4X1"/>
<evidence type="ECO:0000256" key="1">
    <source>
        <dbReference type="SAM" id="MobiDB-lite"/>
    </source>
</evidence>
<dbReference type="Gene3D" id="2.20.70.10">
    <property type="match status" value="2"/>
</dbReference>
<comment type="caution">
    <text evidence="4">The sequence shown here is derived from an EMBL/GenBank/DDBJ whole genome shotgun (WGS) entry which is preliminary data.</text>
</comment>
<dbReference type="PROSITE" id="PS50020">
    <property type="entry name" value="WW_DOMAIN_2"/>
    <property type="match status" value="2"/>
</dbReference>
<feature type="compositionally biased region" description="Basic and acidic residues" evidence="1">
    <location>
        <begin position="127"/>
        <end position="153"/>
    </location>
</feature>
<feature type="domain" description="WW" evidence="3">
    <location>
        <begin position="104"/>
        <end position="131"/>
    </location>
</feature>
<feature type="signal peptide" evidence="2">
    <location>
        <begin position="1"/>
        <end position="21"/>
    </location>
</feature>
<dbReference type="InterPro" id="IPR001202">
    <property type="entry name" value="WW_dom"/>
</dbReference>
<dbReference type="SMART" id="SM00456">
    <property type="entry name" value="WW"/>
    <property type="match status" value="3"/>
</dbReference>
<dbReference type="CDD" id="cd00201">
    <property type="entry name" value="WW"/>
    <property type="match status" value="2"/>
</dbReference>
<dbReference type="Pfam" id="PF00397">
    <property type="entry name" value="WW"/>
    <property type="match status" value="2"/>
</dbReference>
<dbReference type="InterPro" id="IPR036020">
    <property type="entry name" value="WW_dom_sf"/>
</dbReference>
<feature type="region of interest" description="Disordered" evidence="1">
    <location>
        <begin position="182"/>
        <end position="224"/>
    </location>
</feature>
<accession>A0A250X4X1</accession>
<feature type="compositionally biased region" description="Acidic residues" evidence="1">
    <location>
        <begin position="198"/>
        <end position="213"/>
    </location>
</feature>
<dbReference type="EMBL" id="BEGY01000029">
    <property type="protein sequence ID" value="GAX78118.1"/>
    <property type="molecule type" value="Genomic_DNA"/>
</dbReference>
<keyword evidence="2" id="KW-0732">Signal</keyword>
<dbReference type="Proteomes" id="UP000232323">
    <property type="component" value="Unassembled WGS sequence"/>
</dbReference>
<sequence length="224" mass="25833">MFIISLKFFALVLTVISSVSSETFLGVEDVELDGKGFGHIYTKDGTKWAVLEDKEKNAPFFMNTVTFALSYEDPRDAPTPEYVEGLQVDSKGKAYLTTESGEQWFVYRDENKKPYYVNSVTEESSWDDPRKTPTSAEDKVSSDESNKNLQEPEHILTEEGATWYMYQDQDSGKNYYVHAETQESTWNDPRLPKFQYQADDDDEYMDPDDIEEDNAMKYGSKEEL</sequence>
<organism evidence="4 5">
    <name type="scientific">Chlamydomonas eustigma</name>
    <dbReference type="NCBI Taxonomy" id="1157962"/>
    <lineage>
        <taxon>Eukaryota</taxon>
        <taxon>Viridiplantae</taxon>
        <taxon>Chlorophyta</taxon>
        <taxon>core chlorophytes</taxon>
        <taxon>Chlorophyceae</taxon>
        <taxon>CS clade</taxon>
        <taxon>Chlamydomonadales</taxon>
        <taxon>Chlamydomonadaceae</taxon>
        <taxon>Chlamydomonas</taxon>
    </lineage>
</organism>
<name>A0A250X4X1_9CHLO</name>
<dbReference type="OrthoDB" id="187617at2759"/>
<reference evidence="4 5" key="1">
    <citation type="submission" date="2017-08" db="EMBL/GenBank/DDBJ databases">
        <title>Acidophilic green algal genome provides insights into adaptation to an acidic environment.</title>
        <authorList>
            <person name="Hirooka S."/>
            <person name="Hirose Y."/>
            <person name="Kanesaki Y."/>
            <person name="Higuchi S."/>
            <person name="Fujiwara T."/>
            <person name="Onuma R."/>
            <person name="Era A."/>
            <person name="Ohbayashi R."/>
            <person name="Uzuka A."/>
            <person name="Nozaki H."/>
            <person name="Yoshikawa H."/>
            <person name="Miyagishima S.Y."/>
        </authorList>
    </citation>
    <scope>NUCLEOTIDE SEQUENCE [LARGE SCALE GENOMIC DNA]</scope>
    <source>
        <strain evidence="4 5">NIES-2499</strain>
    </source>
</reference>
<feature type="chain" id="PRO_5012015736" description="WW domain-containing protein" evidence="2">
    <location>
        <begin position="22"/>
        <end position="224"/>
    </location>
</feature>
<keyword evidence="5" id="KW-1185">Reference proteome</keyword>
<feature type="domain" description="WW" evidence="3">
    <location>
        <begin position="163"/>
        <end position="191"/>
    </location>
</feature>
<protein>
    <recommendedName>
        <fullName evidence="3">WW domain-containing protein</fullName>
    </recommendedName>
</protein>
<dbReference type="SUPFAM" id="SSF51045">
    <property type="entry name" value="WW domain"/>
    <property type="match status" value="2"/>
</dbReference>
<gene>
    <name evidence="4" type="ORF">CEUSTIGMA_g5560.t1</name>
</gene>
<evidence type="ECO:0000259" key="3">
    <source>
        <dbReference type="PROSITE" id="PS50020"/>
    </source>
</evidence>
<evidence type="ECO:0000256" key="2">
    <source>
        <dbReference type="SAM" id="SignalP"/>
    </source>
</evidence>
<proteinExistence type="predicted"/>
<feature type="region of interest" description="Disordered" evidence="1">
    <location>
        <begin position="120"/>
        <end position="153"/>
    </location>
</feature>
<dbReference type="PROSITE" id="PS01159">
    <property type="entry name" value="WW_DOMAIN_1"/>
    <property type="match status" value="2"/>
</dbReference>
<evidence type="ECO:0000313" key="5">
    <source>
        <dbReference type="Proteomes" id="UP000232323"/>
    </source>
</evidence>